<feature type="active site" description="O-(5'-phospho-DNA)-tyrosine intermediate" evidence="6">
    <location>
        <position position="135"/>
    </location>
</feature>
<dbReference type="Gene3D" id="3.30.1360.40">
    <property type="match status" value="1"/>
</dbReference>
<evidence type="ECO:0000313" key="11">
    <source>
        <dbReference type="Proteomes" id="UP000184212"/>
    </source>
</evidence>
<evidence type="ECO:0000256" key="1">
    <source>
        <dbReference type="ARBA" id="ARBA00000185"/>
    </source>
</evidence>
<dbReference type="InterPro" id="IPR013760">
    <property type="entry name" value="Topo_IIA-like_dom_sf"/>
</dbReference>
<evidence type="ECO:0000256" key="3">
    <source>
        <dbReference type="ARBA" id="ARBA00023029"/>
    </source>
</evidence>
<feature type="compositionally biased region" description="Acidic residues" evidence="8">
    <location>
        <begin position="845"/>
        <end position="857"/>
    </location>
</feature>
<sequence length="964" mass="107841">MSKKEKPKAAPPYRPPVPPQDGEGGGEVHSVAIDGLYESWFLDYASYVILERAVPKIEDGFKPVQRRIMHSLKEMDDGRFNKVANVIGNTMQYHPHGDAAIGEAIVNIGQKDILIETQGNWGDVRTGDGAAAPRYIEARLSKFALDVVYNPQTTEWQLSYDGRKREPVTLPVKFPLLLAQGVEGIAVGLSTKILPHNFNELIKASIDVLKGKNPKVYPDFPTGGTGDFTDYNQGLRGGKIKVRAKIEIMDKKTLIIKEIPFSTTTTSLMESIVKASEKGQIKVKQVIDNTAKDVEIQILLQPGQSPEIAMDALYAFTDCEISISPNACVIIEDKPTFLTVGDILKYNTRQTVELLKRELEIRKGELMEKILFSSLEKIFIENRIYRNIEEAESWEEVIETIDKGLKPHKKKFYREITRDDIIRLTEIRIKRISKFDSFKADEMLRDLQKELKETEHNLKNLTDYAIAYYQNLLTKYGKGRERKTEIKSFQSVTAVEVIANNQKLYVNRADGFVGYGLKRDEYIADCSELDDIIAIRKDGKMLVSRIQEKAFMGKDILFVGIWKKGDERMVYNVIYSDGKSGQGFVKRFNLPGMIRDKEYDLTQGNPNSKLYYVSGNPNGEAEQVEVKLSQSSSARKKIFKFDFAELEVKGRGARGNILTKYPLRKVDFLKAGGSTLSKLDLWYDADAGRINKEKRGKYLGKFEGDDQLIAFGRNGTYKITGYEITNRYEPEKTLLVERFNPEKPISAVYVDGESKQFMVKRFLIETSTADKEFGFISEGIGSRLVVVTTSETPEVEVTEVKGKDKEKVTDTVNLEEIVEIKGWKALGNRLSQNKVTNVTLVAEPEETGFEEGDEENNLVEAAESGQKKKKNLTTTSGSKKGSKPASSPSPKSRNTKSPQTSKAKASGQKSKSSSKTSSAKPKAAAKKAPAKKAPAKKAPAKKVTAKKATPKKAAKPAKAAKKKR</sequence>
<dbReference type="SUPFAM" id="SSF56719">
    <property type="entry name" value="Type II DNA topoisomerase"/>
    <property type="match status" value="1"/>
</dbReference>
<dbReference type="InterPro" id="IPR002205">
    <property type="entry name" value="Topo_IIA_dom_A"/>
</dbReference>
<evidence type="ECO:0000256" key="2">
    <source>
        <dbReference type="ARBA" id="ARBA00008263"/>
    </source>
</evidence>
<dbReference type="STRING" id="947013.SAMN04488109_0347"/>
<dbReference type="InterPro" id="IPR013758">
    <property type="entry name" value="Topo_IIA_A/C_ab"/>
</dbReference>
<dbReference type="Gene3D" id="1.10.268.10">
    <property type="entry name" value="Topoisomerase, domain 3"/>
    <property type="match status" value="1"/>
</dbReference>
<reference evidence="10 11" key="1">
    <citation type="submission" date="2016-11" db="EMBL/GenBank/DDBJ databases">
        <authorList>
            <person name="Jaros S."/>
            <person name="Januszkiewicz K."/>
            <person name="Wedrychowicz H."/>
        </authorList>
    </citation>
    <scope>NUCLEOTIDE SEQUENCE [LARGE SCALE GENOMIC DNA]</scope>
    <source>
        <strain evidence="10 11">DSM 24574</strain>
    </source>
</reference>
<dbReference type="GO" id="GO:0005737">
    <property type="term" value="C:cytoplasm"/>
    <property type="evidence" value="ECO:0007669"/>
    <property type="project" value="TreeGrafter"/>
</dbReference>
<comment type="catalytic activity">
    <reaction evidence="1 6">
        <text>ATP-dependent breakage, passage and rejoining of double-stranded DNA.</text>
        <dbReference type="EC" id="5.6.2.2"/>
    </reaction>
</comment>
<evidence type="ECO:0000259" key="9">
    <source>
        <dbReference type="PROSITE" id="PS52040"/>
    </source>
</evidence>
<dbReference type="NCBIfam" id="NF009397">
    <property type="entry name" value="PRK12758.1"/>
    <property type="match status" value="1"/>
</dbReference>
<feature type="region of interest" description="Disordered" evidence="8">
    <location>
        <begin position="845"/>
        <end position="964"/>
    </location>
</feature>
<dbReference type="Gene3D" id="3.90.199.10">
    <property type="entry name" value="Topoisomerase II, domain 5"/>
    <property type="match status" value="1"/>
</dbReference>
<feature type="domain" description="Topo IIA-type catalytic" evidence="9">
    <location>
        <begin position="54"/>
        <end position="461"/>
    </location>
</feature>
<feature type="region of interest" description="Disordered" evidence="8">
    <location>
        <begin position="1"/>
        <end position="27"/>
    </location>
</feature>
<dbReference type="PROSITE" id="PS52040">
    <property type="entry name" value="TOPO_IIA"/>
    <property type="match status" value="1"/>
</dbReference>
<dbReference type="SMART" id="SM00434">
    <property type="entry name" value="TOP4c"/>
    <property type="match status" value="1"/>
</dbReference>
<keyword evidence="5 6" id="KW-0413">Isomerase</keyword>
<keyword evidence="7" id="KW-0175">Coiled coil</keyword>
<evidence type="ECO:0000256" key="5">
    <source>
        <dbReference type="ARBA" id="ARBA00023235"/>
    </source>
</evidence>
<dbReference type="GO" id="GO:0005524">
    <property type="term" value="F:ATP binding"/>
    <property type="evidence" value="ECO:0007669"/>
    <property type="project" value="InterPro"/>
</dbReference>
<evidence type="ECO:0000313" key="10">
    <source>
        <dbReference type="EMBL" id="SHG45453.1"/>
    </source>
</evidence>
<keyword evidence="3 6" id="KW-0799">Topoisomerase</keyword>
<dbReference type="Proteomes" id="UP000184212">
    <property type="component" value="Unassembled WGS sequence"/>
</dbReference>
<dbReference type="PANTHER" id="PTHR43493:SF5">
    <property type="entry name" value="DNA GYRASE SUBUNIT A, CHLOROPLASTIC_MITOCHONDRIAL"/>
    <property type="match status" value="1"/>
</dbReference>
<keyword evidence="11" id="KW-1185">Reference proteome</keyword>
<protein>
    <submittedName>
        <fullName evidence="10">Topoisomerase-4 subunit A</fullName>
    </submittedName>
</protein>
<dbReference type="AlphaFoldDB" id="A0A1M5JZJ9"/>
<dbReference type="PANTHER" id="PTHR43493">
    <property type="entry name" value="DNA GYRASE/TOPOISOMERASE SUBUNIT A"/>
    <property type="match status" value="1"/>
</dbReference>
<dbReference type="NCBIfam" id="NF007209">
    <property type="entry name" value="PRK09631.1"/>
    <property type="match status" value="1"/>
</dbReference>
<accession>A0A1M5JZJ9</accession>
<dbReference type="GO" id="GO:0009330">
    <property type="term" value="C:DNA topoisomerase type II (double strand cut, ATP-hydrolyzing) complex"/>
    <property type="evidence" value="ECO:0007669"/>
    <property type="project" value="TreeGrafter"/>
</dbReference>
<keyword evidence="4 6" id="KW-0238">DNA-binding</keyword>
<feature type="compositionally biased region" description="Low complexity" evidence="8">
    <location>
        <begin position="900"/>
        <end position="922"/>
    </location>
</feature>
<dbReference type="InterPro" id="IPR050220">
    <property type="entry name" value="Type_II_DNA_Topoisomerases"/>
</dbReference>
<evidence type="ECO:0000256" key="7">
    <source>
        <dbReference type="SAM" id="Coils"/>
    </source>
</evidence>
<feature type="compositionally biased region" description="Low complexity" evidence="8">
    <location>
        <begin position="872"/>
        <end position="892"/>
    </location>
</feature>
<dbReference type="Pfam" id="PF00521">
    <property type="entry name" value="DNA_topoisoIV"/>
    <property type="match status" value="1"/>
</dbReference>
<dbReference type="GO" id="GO:0003918">
    <property type="term" value="F:DNA topoisomerase type II (double strand cut, ATP-hydrolyzing) activity"/>
    <property type="evidence" value="ECO:0007669"/>
    <property type="project" value="UniProtKB-EC"/>
</dbReference>
<comment type="similarity">
    <text evidence="2">Belongs to the type II topoisomerase GyrA/ParC subunit family.</text>
</comment>
<proteinExistence type="inferred from homology"/>
<organism evidence="10 11">
    <name type="scientific">Chryseolinea serpens</name>
    <dbReference type="NCBI Taxonomy" id="947013"/>
    <lineage>
        <taxon>Bacteria</taxon>
        <taxon>Pseudomonadati</taxon>
        <taxon>Bacteroidota</taxon>
        <taxon>Cytophagia</taxon>
        <taxon>Cytophagales</taxon>
        <taxon>Fulvivirgaceae</taxon>
        <taxon>Chryseolinea</taxon>
    </lineage>
</organism>
<dbReference type="GO" id="GO:0003677">
    <property type="term" value="F:DNA binding"/>
    <property type="evidence" value="ECO:0007669"/>
    <property type="project" value="UniProtKB-UniRule"/>
</dbReference>
<dbReference type="EMBL" id="FQWQ01000001">
    <property type="protein sequence ID" value="SHG45453.1"/>
    <property type="molecule type" value="Genomic_DNA"/>
</dbReference>
<evidence type="ECO:0000256" key="4">
    <source>
        <dbReference type="ARBA" id="ARBA00023125"/>
    </source>
</evidence>
<name>A0A1M5JZJ9_9BACT</name>
<dbReference type="RefSeq" id="WP_073130397.1">
    <property type="nucleotide sequence ID" value="NZ_FQWQ01000001.1"/>
</dbReference>
<feature type="compositionally biased region" description="Pro residues" evidence="8">
    <location>
        <begin position="9"/>
        <end position="19"/>
    </location>
</feature>
<gene>
    <name evidence="10" type="ORF">SAMN04488109_0347</name>
</gene>
<feature type="compositionally biased region" description="Basic residues" evidence="8">
    <location>
        <begin position="923"/>
        <end position="964"/>
    </location>
</feature>
<evidence type="ECO:0000256" key="6">
    <source>
        <dbReference type="PROSITE-ProRule" id="PRU01384"/>
    </source>
</evidence>
<feature type="coiled-coil region" evidence="7">
    <location>
        <begin position="437"/>
        <end position="464"/>
    </location>
</feature>
<evidence type="ECO:0000256" key="8">
    <source>
        <dbReference type="SAM" id="MobiDB-lite"/>
    </source>
</evidence>
<dbReference type="InterPro" id="IPR013757">
    <property type="entry name" value="Topo_IIA_A_a_sf"/>
</dbReference>
<dbReference type="GO" id="GO:0006265">
    <property type="term" value="P:DNA topological change"/>
    <property type="evidence" value="ECO:0007669"/>
    <property type="project" value="UniProtKB-UniRule"/>
</dbReference>